<keyword evidence="11 16" id="KW-0119">Carbohydrate metabolism</keyword>
<feature type="binding site" evidence="14">
    <location>
        <position position="178"/>
    </location>
    <ligand>
        <name>Zn(2+)</name>
        <dbReference type="ChEBI" id="CHEBI:29105"/>
    </ligand>
</feature>
<dbReference type="InterPro" id="IPR005850">
    <property type="entry name" value="GalP_Utransf_C"/>
</dbReference>
<feature type="binding site" evidence="14">
    <location>
        <position position="51"/>
    </location>
    <ligand>
        <name>Zn(2+)</name>
        <dbReference type="ChEBI" id="CHEBI:29105"/>
    </ligand>
</feature>
<feature type="binding site" evidence="15">
    <location>
        <position position="312"/>
    </location>
    <ligand>
        <name>Fe cation</name>
        <dbReference type="ChEBI" id="CHEBI:24875"/>
    </ligand>
</feature>
<keyword evidence="15" id="KW-0408">Iron</keyword>
<evidence type="ECO:0000256" key="7">
    <source>
        <dbReference type="ARBA" id="ARBA00022695"/>
    </source>
</evidence>
<keyword evidence="6 16" id="KW-0808">Transferase</keyword>
<feature type="active site" description="Tele-UMP-histidine intermediate" evidence="12">
    <location>
        <position position="180"/>
    </location>
</feature>
<evidence type="ECO:0000256" key="16">
    <source>
        <dbReference type="RuleBase" id="RU000506"/>
    </source>
</evidence>
<keyword evidence="8 14" id="KW-0479">Metal-binding</keyword>
<dbReference type="PIRSF" id="PIRSF000808">
    <property type="entry name" value="GalT"/>
    <property type="match status" value="1"/>
</dbReference>
<evidence type="ECO:0000256" key="2">
    <source>
        <dbReference type="ARBA" id="ARBA00004947"/>
    </source>
</evidence>
<feature type="binding site" evidence="15">
    <location>
        <position position="314"/>
    </location>
    <ligand>
        <name>Fe cation</name>
        <dbReference type="ChEBI" id="CHEBI:24875"/>
    </ligand>
</feature>
<dbReference type="InterPro" id="IPR019779">
    <property type="entry name" value="GalP_UDPtransf1_His-AS"/>
</dbReference>
<evidence type="ECO:0000256" key="10">
    <source>
        <dbReference type="ARBA" id="ARBA00023144"/>
    </source>
</evidence>
<keyword evidence="7 16" id="KW-0548">Nucleotidyltransferase</keyword>
<keyword evidence="10 16" id="KW-0299">Galactose metabolism</keyword>
<feature type="binding site" description="in other chain" evidence="13">
    <location>
        <begin position="76"/>
        <end position="77"/>
    </location>
    <ligand>
        <name>UDP-alpha-D-glucose</name>
        <dbReference type="ChEBI" id="CHEBI:58885"/>
        <note>ligand shared between dimeric partners</note>
    </ligand>
</feature>
<sequence length="365" mass="41577">MSFSFTDHSHRRYNPLSDTYVLCSPHRAKRPWQGAQEEVKKNTQPEYDPKCYLCPGNTRAANGTNPAYTSTYVFPNDFPAVQLDSPDYNAQEEENEDAAKKRLFQVSSVKGNCFVICFSPNHALTIPLMEEKAIKQVVDTWQNLYLDTQKQSLSGQAPYKYIQIFENKGSAMGCSNPHPHGQAWCLDVVPTEVSHELKNMSKYLSSNKSHLLGDYVRLELEEKTRIVCENDSFVVVVPFWALWPFETLLLAKTHLRSLADFSDKNKEDLASIIKTLTTKYDNLFKTSFPYSMGLHQAPLVASEEEKNSSWFHMHFYPPLLRSATVKKFCVGFEMLGEAQRDLTSEQAAARLQDLDGTTHYTATLE</sequence>
<evidence type="ECO:0000256" key="6">
    <source>
        <dbReference type="ARBA" id="ARBA00022679"/>
    </source>
</evidence>
<dbReference type="Pfam" id="PF01087">
    <property type="entry name" value="GalP_UDP_transf"/>
    <property type="match status" value="1"/>
</dbReference>
<dbReference type="GO" id="GO:0008108">
    <property type="term" value="F:UDP-glucose:hexose-1-phosphate uridylyltransferase activity"/>
    <property type="evidence" value="ECO:0007669"/>
    <property type="project" value="UniProtKB-EC"/>
</dbReference>
<comment type="catalytic activity">
    <reaction evidence="1 16">
        <text>alpha-D-galactose 1-phosphate + UDP-alpha-D-glucose = alpha-D-glucose 1-phosphate + UDP-alpha-D-galactose</text>
        <dbReference type="Rhea" id="RHEA:13989"/>
        <dbReference type="ChEBI" id="CHEBI:58336"/>
        <dbReference type="ChEBI" id="CHEBI:58601"/>
        <dbReference type="ChEBI" id="CHEBI:58885"/>
        <dbReference type="ChEBI" id="CHEBI:66914"/>
        <dbReference type="EC" id="2.7.7.12"/>
    </reaction>
</comment>
<feature type="binding site" evidence="13">
    <location>
        <begin position="27"/>
        <end position="30"/>
    </location>
    <ligand>
        <name>UDP-alpha-D-glucose</name>
        <dbReference type="ChEBI" id="CHEBI:58885"/>
        <note>ligand shared between dimeric partners</note>
    </ligand>
</feature>
<feature type="binding site" evidence="15">
    <location>
        <position position="196"/>
    </location>
    <ligand>
        <name>Fe cation</name>
        <dbReference type="ChEBI" id="CHEBI:24875"/>
    </ligand>
</feature>
<dbReference type="FunFam" id="3.30.428.10:FF:000001">
    <property type="entry name" value="Galactose-1-phosphate uridylyltransferase"/>
    <property type="match status" value="1"/>
</dbReference>
<dbReference type="AlphaFoldDB" id="A0AA91Q3P7"/>
<dbReference type="EMBL" id="LYUB02000002">
    <property type="protein sequence ID" value="OVF10227.1"/>
    <property type="molecule type" value="Genomic_DNA"/>
</dbReference>
<keyword evidence="9 14" id="KW-0862">Zinc</keyword>
<evidence type="ECO:0000259" key="17">
    <source>
        <dbReference type="Pfam" id="PF01087"/>
    </source>
</evidence>
<dbReference type="KEGG" id="clus:A9F13_02g00121"/>
<evidence type="ECO:0000256" key="12">
    <source>
        <dbReference type="PIRSR" id="PIRSR000808-1"/>
    </source>
</evidence>
<reference evidence="19 20" key="1">
    <citation type="submission" date="2017-04" db="EMBL/GenBank/DDBJ databases">
        <title>Draft genome of the yeast Clavispora lusitaniae type strain CBS 6936.</title>
        <authorList>
            <person name="Durrens P."/>
            <person name="Klopp C."/>
            <person name="Biteau N."/>
            <person name="Fitton-Ouhabi V."/>
            <person name="Dementhon K."/>
            <person name="Accoceberry I."/>
            <person name="Sherman D.J."/>
            <person name="Noel T."/>
        </authorList>
    </citation>
    <scope>NUCLEOTIDE SEQUENCE [LARGE SCALE GENOMIC DNA]</scope>
    <source>
        <strain evidence="19 20">CBS 6936</strain>
    </source>
</reference>
<dbReference type="PROSITE" id="PS00117">
    <property type="entry name" value="GAL_P_UDP_TRANSF_I"/>
    <property type="match status" value="1"/>
</dbReference>
<comment type="pathway">
    <text evidence="2 16">Carbohydrate metabolism; galactose metabolism.</text>
</comment>
<dbReference type="NCBIfam" id="TIGR00209">
    <property type="entry name" value="galT_1"/>
    <property type="match status" value="1"/>
</dbReference>
<dbReference type="PANTHER" id="PTHR11943:SF1">
    <property type="entry name" value="GALACTOSE-1-PHOSPHATE URIDYLYLTRANSFERASE"/>
    <property type="match status" value="1"/>
</dbReference>
<feature type="binding site" evidence="15">
    <location>
        <position position="295"/>
    </location>
    <ligand>
        <name>Fe cation</name>
        <dbReference type="ChEBI" id="CHEBI:24875"/>
    </ligand>
</feature>
<dbReference type="EC" id="2.7.7.12" evidence="4 16"/>
<dbReference type="GO" id="GO:0005737">
    <property type="term" value="C:cytoplasm"/>
    <property type="evidence" value="ECO:0007669"/>
    <property type="project" value="TreeGrafter"/>
</dbReference>
<evidence type="ECO:0000256" key="5">
    <source>
        <dbReference type="ARBA" id="ARBA00016340"/>
    </source>
</evidence>
<gene>
    <name evidence="19" type="ORF">A9F13_02g00121</name>
</gene>
<evidence type="ECO:0000256" key="3">
    <source>
        <dbReference type="ARBA" id="ARBA00010951"/>
    </source>
</evidence>
<comment type="cofactor">
    <cofactor evidence="15">
        <name>Fe cation</name>
        <dbReference type="ChEBI" id="CHEBI:24875"/>
    </cofactor>
    <text evidence="15">Binds 1 Fe cation per subunit.</text>
</comment>
<dbReference type="InterPro" id="IPR001937">
    <property type="entry name" value="GalP_UDPtransf1"/>
</dbReference>
<evidence type="ECO:0000256" key="13">
    <source>
        <dbReference type="PIRSR" id="PIRSR000808-2"/>
    </source>
</evidence>
<protein>
    <recommendedName>
        <fullName evidence="5 16">Galactose-1-phosphate uridylyltransferase</fullName>
        <ecNumber evidence="4 16">2.7.7.12</ecNumber>
    </recommendedName>
</protein>
<organism evidence="19 20">
    <name type="scientific">Clavispora lusitaniae</name>
    <name type="common">Candida lusitaniae</name>
    <dbReference type="NCBI Taxonomy" id="36911"/>
    <lineage>
        <taxon>Eukaryota</taxon>
        <taxon>Fungi</taxon>
        <taxon>Dikarya</taxon>
        <taxon>Ascomycota</taxon>
        <taxon>Saccharomycotina</taxon>
        <taxon>Pichiomycetes</taxon>
        <taxon>Metschnikowiaceae</taxon>
        <taxon>Clavispora</taxon>
    </lineage>
</organism>
<comment type="caution">
    <text evidence="19">The sequence shown here is derived from an EMBL/GenBank/DDBJ whole genome shotgun (WGS) entry which is preliminary data.</text>
</comment>
<dbReference type="Proteomes" id="UP000195602">
    <property type="component" value="Unassembled WGS sequence"/>
</dbReference>
<evidence type="ECO:0000313" key="20">
    <source>
        <dbReference type="Proteomes" id="UP000195602"/>
    </source>
</evidence>
<evidence type="ECO:0000256" key="11">
    <source>
        <dbReference type="ARBA" id="ARBA00023277"/>
    </source>
</evidence>
<feature type="domain" description="Galactose-1-phosphate uridyl transferase N-terminal" evidence="17">
    <location>
        <begin position="2"/>
        <end position="190"/>
    </location>
</feature>
<evidence type="ECO:0000313" key="19">
    <source>
        <dbReference type="EMBL" id="OVF10227.1"/>
    </source>
</evidence>
<dbReference type="CDD" id="cd00608">
    <property type="entry name" value="GalT"/>
    <property type="match status" value="1"/>
</dbReference>
<dbReference type="InterPro" id="IPR005849">
    <property type="entry name" value="GalP_Utransf_N"/>
</dbReference>
<accession>A0AA91Q3P7</accession>
<dbReference type="PANTHER" id="PTHR11943">
    <property type="entry name" value="GALACTOSE-1-PHOSPHATE URIDYLYLTRANSFERASE"/>
    <property type="match status" value="1"/>
</dbReference>
<evidence type="ECO:0000259" key="18">
    <source>
        <dbReference type="Pfam" id="PF02744"/>
    </source>
</evidence>
<evidence type="ECO:0000256" key="1">
    <source>
        <dbReference type="ARBA" id="ARBA00001107"/>
    </source>
</evidence>
<comment type="cofactor">
    <cofactor evidence="14">
        <name>Zn(2+)</name>
        <dbReference type="ChEBI" id="CHEBI:29105"/>
    </cofactor>
    <text evidence="14">Binds 1 zinc ion per subunit.</text>
</comment>
<feature type="binding site" description="in other chain" evidence="13">
    <location>
        <begin position="173"/>
        <end position="175"/>
    </location>
    <ligand>
        <name>UDP-alpha-D-glucose</name>
        <dbReference type="ChEBI" id="CHEBI:58885"/>
        <note>ligand shared between dimeric partners</note>
    </ligand>
</feature>
<dbReference type="InterPro" id="IPR036265">
    <property type="entry name" value="HIT-like_sf"/>
</dbReference>
<dbReference type="NCBIfam" id="NF008724">
    <property type="entry name" value="PRK11720.1"/>
    <property type="match status" value="1"/>
</dbReference>
<name>A0AA91Q3P7_CLALS</name>
<feature type="binding site" description="in other chain" evidence="13">
    <location>
        <position position="60"/>
    </location>
    <ligand>
        <name>UDP-alpha-D-glucose</name>
        <dbReference type="ChEBI" id="CHEBI:58885"/>
        <note>ligand shared between dimeric partners</note>
    </ligand>
</feature>
<feature type="binding site" description="in other chain" evidence="13">
    <location>
        <position position="167"/>
    </location>
    <ligand>
        <name>UDP-alpha-D-glucose</name>
        <dbReference type="ChEBI" id="CHEBI:58885"/>
        <note>ligand shared between dimeric partners</note>
    </ligand>
</feature>
<proteinExistence type="inferred from homology"/>
<dbReference type="SUPFAM" id="SSF54197">
    <property type="entry name" value="HIT-like"/>
    <property type="match status" value="2"/>
</dbReference>
<evidence type="ECO:0000256" key="4">
    <source>
        <dbReference type="ARBA" id="ARBA00012384"/>
    </source>
</evidence>
<feature type="binding site" evidence="14">
    <location>
        <position position="54"/>
    </location>
    <ligand>
        <name>Zn(2+)</name>
        <dbReference type="ChEBI" id="CHEBI:29105"/>
    </ligand>
</feature>
<evidence type="ECO:0000256" key="14">
    <source>
        <dbReference type="PIRSR" id="PIRSR000808-3"/>
    </source>
</evidence>
<feature type="domain" description="Galactose-1-phosphate uridyl transferase C-terminal" evidence="18">
    <location>
        <begin position="197"/>
        <end position="363"/>
    </location>
</feature>
<evidence type="ECO:0000256" key="9">
    <source>
        <dbReference type="ARBA" id="ARBA00022833"/>
    </source>
</evidence>
<feature type="binding site" evidence="13">
    <location>
        <begin position="327"/>
        <end position="328"/>
    </location>
    <ligand>
        <name>UDP-alpha-D-glucose</name>
        <dbReference type="ChEBI" id="CHEBI:58885"/>
        <note>ligand shared between dimeric partners</note>
    </ligand>
</feature>
<evidence type="ECO:0000256" key="8">
    <source>
        <dbReference type="ARBA" id="ARBA00022723"/>
    </source>
</evidence>
<dbReference type="GO" id="GO:0033499">
    <property type="term" value="P:galactose catabolic process via UDP-galactose, Leloir pathway"/>
    <property type="evidence" value="ECO:0007669"/>
    <property type="project" value="TreeGrafter"/>
</dbReference>
<evidence type="ECO:0000256" key="15">
    <source>
        <dbReference type="PIRSR" id="PIRSR000808-4"/>
    </source>
</evidence>
<feature type="binding site" description="in other chain" evidence="13">
    <location>
        <position position="339"/>
    </location>
    <ligand>
        <name>UDP-alpha-D-glucose</name>
        <dbReference type="ChEBI" id="CHEBI:58885"/>
        <note>ligand shared between dimeric partners</note>
    </ligand>
</feature>
<feature type="binding site" description="in other chain" evidence="13">
    <location>
        <position position="182"/>
    </location>
    <ligand>
        <name>UDP-alpha-D-glucose</name>
        <dbReference type="ChEBI" id="CHEBI:58885"/>
        <note>ligand shared between dimeric partners</note>
    </ligand>
</feature>
<comment type="similarity">
    <text evidence="3 16">Belongs to the galactose-1-phosphate uridylyltransferase type 1 family.</text>
</comment>
<dbReference type="Gene3D" id="3.30.428.10">
    <property type="entry name" value="HIT-like"/>
    <property type="match status" value="2"/>
</dbReference>
<dbReference type="GO" id="GO:0008270">
    <property type="term" value="F:zinc ion binding"/>
    <property type="evidence" value="ECO:0007669"/>
    <property type="project" value="InterPro"/>
</dbReference>
<feature type="binding site" evidence="13">
    <location>
        <begin position="332"/>
        <end position="333"/>
    </location>
    <ligand>
        <name>UDP-alpha-D-glucose</name>
        <dbReference type="ChEBI" id="CHEBI:58885"/>
        <note>ligand shared between dimeric partners</note>
    </ligand>
</feature>
<feature type="binding site" evidence="14">
    <location>
        <position position="122"/>
    </location>
    <ligand>
        <name>Zn(2+)</name>
        <dbReference type="ChEBI" id="CHEBI:29105"/>
    </ligand>
</feature>
<dbReference type="Pfam" id="PF02744">
    <property type="entry name" value="GalP_UDP_tr_C"/>
    <property type="match status" value="1"/>
</dbReference>